<reference evidence="7 8" key="1">
    <citation type="submission" date="2020-07" db="EMBL/GenBank/DDBJ databases">
        <title>Sequencing the genomes of 1000 actinobacteria strains.</title>
        <authorList>
            <person name="Klenk H.-P."/>
        </authorList>
    </citation>
    <scope>NUCLEOTIDE SEQUENCE [LARGE SCALE GENOMIC DNA]</scope>
    <source>
        <strain evidence="7 8">LI1</strain>
    </source>
</reference>
<dbReference type="InterPro" id="IPR035472">
    <property type="entry name" value="RpiR-like_SIS"/>
</dbReference>
<dbReference type="InterPro" id="IPR046348">
    <property type="entry name" value="SIS_dom_sf"/>
</dbReference>
<evidence type="ECO:0000256" key="1">
    <source>
        <dbReference type="ARBA" id="ARBA00023015"/>
    </source>
</evidence>
<dbReference type="PANTHER" id="PTHR30514">
    <property type="entry name" value="GLUCOKINASE"/>
    <property type="match status" value="1"/>
</dbReference>
<name>A0A7Z0EEG1_9MICO</name>
<dbReference type="CDD" id="cd05013">
    <property type="entry name" value="SIS_RpiR"/>
    <property type="match status" value="1"/>
</dbReference>
<dbReference type="PROSITE" id="PS51464">
    <property type="entry name" value="SIS"/>
    <property type="match status" value="1"/>
</dbReference>
<sequence>MRRIAEFLLENPQSPLEGTIGDLAKESGTSAATVTRFCRLLGYAGYASFRVSIATEAGRAAARETWTTDIGRAFGPDDSATEVLSTLMNSHIRSLQETASIMDLPAVKEISRRIAQSTHVDIYGVGGSAILAAELQARLYRIGINCHCWSEVHEGLTSAAIQNTDCVAIGISNTGRTKETLQMLKQARRAGALTVAISNNPHSPLVELADRQIITSVFERFLQPDDLSAKHVQLMVLDLLYLLIAQEDFERTTQNLSKSASAVAAHRRPTRKSGTRRTPGHSAASTPERVEER</sequence>
<feature type="compositionally biased region" description="Basic residues" evidence="4">
    <location>
        <begin position="265"/>
        <end position="279"/>
    </location>
</feature>
<evidence type="ECO:0000313" key="8">
    <source>
        <dbReference type="Proteomes" id="UP000537260"/>
    </source>
</evidence>
<accession>A0A7Z0EEG1</accession>
<dbReference type="Gene3D" id="3.40.50.10490">
    <property type="entry name" value="Glucose-6-phosphate isomerase like protein, domain 1"/>
    <property type="match status" value="1"/>
</dbReference>
<evidence type="ECO:0000313" key="7">
    <source>
        <dbReference type="EMBL" id="NYJ20154.1"/>
    </source>
</evidence>
<evidence type="ECO:0000259" key="6">
    <source>
        <dbReference type="PROSITE" id="PS51464"/>
    </source>
</evidence>
<dbReference type="EMBL" id="JACCFM010000001">
    <property type="protein sequence ID" value="NYJ20154.1"/>
    <property type="molecule type" value="Genomic_DNA"/>
</dbReference>
<protein>
    <submittedName>
        <fullName evidence="7">DNA-binding MurR/RpiR family transcriptional regulator</fullName>
    </submittedName>
</protein>
<dbReference type="InterPro" id="IPR000281">
    <property type="entry name" value="HTH_RpiR"/>
</dbReference>
<dbReference type="AlphaFoldDB" id="A0A7Z0EEG1"/>
<dbReference type="Pfam" id="PF01418">
    <property type="entry name" value="HTH_6"/>
    <property type="match status" value="1"/>
</dbReference>
<keyword evidence="3" id="KW-0804">Transcription</keyword>
<dbReference type="GO" id="GO:1901135">
    <property type="term" value="P:carbohydrate derivative metabolic process"/>
    <property type="evidence" value="ECO:0007669"/>
    <property type="project" value="InterPro"/>
</dbReference>
<dbReference type="GO" id="GO:0003677">
    <property type="term" value="F:DNA binding"/>
    <property type="evidence" value="ECO:0007669"/>
    <property type="project" value="UniProtKB-KW"/>
</dbReference>
<feature type="region of interest" description="Disordered" evidence="4">
    <location>
        <begin position="255"/>
        <end position="293"/>
    </location>
</feature>
<evidence type="ECO:0000256" key="3">
    <source>
        <dbReference type="ARBA" id="ARBA00023163"/>
    </source>
</evidence>
<keyword evidence="2 7" id="KW-0238">DNA-binding</keyword>
<dbReference type="SUPFAM" id="SSF53697">
    <property type="entry name" value="SIS domain"/>
    <property type="match status" value="1"/>
</dbReference>
<dbReference type="Pfam" id="PF01380">
    <property type="entry name" value="SIS"/>
    <property type="match status" value="1"/>
</dbReference>
<keyword evidence="1" id="KW-0805">Transcription regulation</keyword>
<dbReference type="SUPFAM" id="SSF46689">
    <property type="entry name" value="Homeodomain-like"/>
    <property type="match status" value="1"/>
</dbReference>
<evidence type="ECO:0000259" key="5">
    <source>
        <dbReference type="PROSITE" id="PS51071"/>
    </source>
</evidence>
<dbReference type="GO" id="GO:0003700">
    <property type="term" value="F:DNA-binding transcription factor activity"/>
    <property type="evidence" value="ECO:0007669"/>
    <property type="project" value="InterPro"/>
</dbReference>
<dbReference type="InterPro" id="IPR036388">
    <property type="entry name" value="WH-like_DNA-bd_sf"/>
</dbReference>
<dbReference type="InterPro" id="IPR001347">
    <property type="entry name" value="SIS_dom"/>
</dbReference>
<comment type="caution">
    <text evidence="7">The sequence shown here is derived from an EMBL/GenBank/DDBJ whole genome shotgun (WGS) entry which is preliminary data.</text>
</comment>
<evidence type="ECO:0000256" key="4">
    <source>
        <dbReference type="SAM" id="MobiDB-lite"/>
    </source>
</evidence>
<keyword evidence="8" id="KW-1185">Reference proteome</keyword>
<feature type="domain" description="HTH rpiR-type" evidence="5">
    <location>
        <begin position="1"/>
        <end position="60"/>
    </location>
</feature>
<dbReference type="PANTHER" id="PTHR30514:SF1">
    <property type="entry name" value="HTH-TYPE TRANSCRIPTIONAL REGULATOR HEXR-RELATED"/>
    <property type="match status" value="1"/>
</dbReference>
<dbReference type="GO" id="GO:0097367">
    <property type="term" value="F:carbohydrate derivative binding"/>
    <property type="evidence" value="ECO:0007669"/>
    <property type="project" value="InterPro"/>
</dbReference>
<dbReference type="InterPro" id="IPR009057">
    <property type="entry name" value="Homeodomain-like_sf"/>
</dbReference>
<proteinExistence type="predicted"/>
<gene>
    <name evidence="7" type="ORF">HNR05_001945</name>
</gene>
<dbReference type="Gene3D" id="1.10.10.10">
    <property type="entry name" value="Winged helix-like DNA-binding domain superfamily/Winged helix DNA-binding domain"/>
    <property type="match status" value="1"/>
</dbReference>
<evidence type="ECO:0000256" key="2">
    <source>
        <dbReference type="ARBA" id="ARBA00023125"/>
    </source>
</evidence>
<dbReference type="Proteomes" id="UP000537260">
    <property type="component" value="Unassembled WGS sequence"/>
</dbReference>
<organism evidence="7 8">
    <name type="scientific">Glaciibacter psychrotolerans</name>
    <dbReference type="NCBI Taxonomy" id="670054"/>
    <lineage>
        <taxon>Bacteria</taxon>
        <taxon>Bacillati</taxon>
        <taxon>Actinomycetota</taxon>
        <taxon>Actinomycetes</taxon>
        <taxon>Micrococcales</taxon>
        <taxon>Microbacteriaceae</taxon>
        <taxon>Glaciibacter</taxon>
    </lineage>
</organism>
<dbReference type="InterPro" id="IPR047640">
    <property type="entry name" value="RpiR-like"/>
</dbReference>
<dbReference type="PROSITE" id="PS51071">
    <property type="entry name" value="HTH_RPIR"/>
    <property type="match status" value="1"/>
</dbReference>
<feature type="domain" description="SIS" evidence="6">
    <location>
        <begin position="110"/>
        <end position="250"/>
    </location>
</feature>